<dbReference type="Proteomes" id="UP001162483">
    <property type="component" value="Unassembled WGS sequence"/>
</dbReference>
<name>A0ABN9F4L9_9NEOB</name>
<accession>A0ABN9F4L9</accession>
<evidence type="ECO:0000313" key="1">
    <source>
        <dbReference type="EMBL" id="CAI9590752.1"/>
    </source>
</evidence>
<comment type="caution">
    <text evidence="1">The sequence shown here is derived from an EMBL/GenBank/DDBJ whole genome shotgun (WGS) entry which is preliminary data.</text>
</comment>
<keyword evidence="2" id="KW-1185">Reference proteome</keyword>
<sequence>MSCQSAPGRHPPQHCLLVPISATYQCPSWLHISAH</sequence>
<evidence type="ECO:0000313" key="2">
    <source>
        <dbReference type="Proteomes" id="UP001162483"/>
    </source>
</evidence>
<reference evidence="1" key="1">
    <citation type="submission" date="2023-05" db="EMBL/GenBank/DDBJ databases">
        <authorList>
            <person name="Stuckert A."/>
        </authorList>
    </citation>
    <scope>NUCLEOTIDE SEQUENCE</scope>
</reference>
<feature type="non-terminal residue" evidence="1">
    <location>
        <position position="35"/>
    </location>
</feature>
<proteinExistence type="predicted"/>
<gene>
    <name evidence="1" type="ORF">SPARVUS_LOCUS11098292</name>
</gene>
<dbReference type="EMBL" id="CATNWA010016202">
    <property type="protein sequence ID" value="CAI9590752.1"/>
    <property type="molecule type" value="Genomic_DNA"/>
</dbReference>
<protein>
    <submittedName>
        <fullName evidence="1">Uncharacterized protein</fullName>
    </submittedName>
</protein>
<organism evidence="1 2">
    <name type="scientific">Staurois parvus</name>
    <dbReference type="NCBI Taxonomy" id="386267"/>
    <lineage>
        <taxon>Eukaryota</taxon>
        <taxon>Metazoa</taxon>
        <taxon>Chordata</taxon>
        <taxon>Craniata</taxon>
        <taxon>Vertebrata</taxon>
        <taxon>Euteleostomi</taxon>
        <taxon>Amphibia</taxon>
        <taxon>Batrachia</taxon>
        <taxon>Anura</taxon>
        <taxon>Neobatrachia</taxon>
        <taxon>Ranoidea</taxon>
        <taxon>Ranidae</taxon>
        <taxon>Staurois</taxon>
    </lineage>
</organism>